<proteinExistence type="predicted"/>
<dbReference type="VEuPathDB" id="VectorBase:ISCI008649"/>
<name>B7Q3Q2_IXOSC</name>
<dbReference type="EMBL" id="DS851397">
    <property type="protein sequence ID" value="EEC13474.1"/>
    <property type="molecule type" value="Genomic_DNA"/>
</dbReference>
<sequence>LGGVTNCAEGERRCNPGFCSPVPPAEVELLERRFVARSLECPYVINADGVCAARRPTSVAAPVASKGSAGMP</sequence>
<gene>
    <name evidence="1" type="ORF">IscW_ISCW008649</name>
</gene>
<feature type="non-terminal residue" evidence="1">
    <location>
        <position position="1"/>
    </location>
</feature>
<accession>B7Q3Q2</accession>
<feature type="non-terminal residue" evidence="1">
    <location>
        <position position="72"/>
    </location>
</feature>
<protein>
    <submittedName>
        <fullName evidence="1">Uncharacterized protein</fullName>
    </submittedName>
</protein>
<dbReference type="PaxDb" id="6945-B7Q3Q2"/>
<evidence type="ECO:0000313" key="1">
    <source>
        <dbReference type="EMBL" id="EEC13474.1"/>
    </source>
</evidence>
<dbReference type="HOGENOM" id="CLU_2729540_0_0_1"/>
<dbReference type="AlphaFoldDB" id="B7Q3Q2"/>
<reference evidence="1" key="1">
    <citation type="submission" date="2008-03" db="EMBL/GenBank/DDBJ databases">
        <title>Annotation of Ixodes scapularis.</title>
        <authorList>
            <consortium name="Ixodes scapularis Genome Project Consortium"/>
            <person name="Caler E."/>
            <person name="Hannick L.I."/>
            <person name="Bidwell S."/>
            <person name="Joardar V."/>
            <person name="Thiagarajan M."/>
            <person name="Amedeo P."/>
            <person name="Galinsky K.J."/>
            <person name="Schobel S."/>
            <person name="Inman J."/>
            <person name="Hostetler J."/>
            <person name="Miller J."/>
            <person name="Hammond M."/>
            <person name="Megy K."/>
            <person name="Lawson D."/>
            <person name="Kodira C."/>
            <person name="Sutton G."/>
            <person name="Meyer J."/>
            <person name="Hill C.A."/>
            <person name="Birren B."/>
            <person name="Nene V."/>
            <person name="Collins F."/>
            <person name="Alarcon-Chaidez F."/>
            <person name="Wikel S."/>
            <person name="Strausberg R."/>
        </authorList>
    </citation>
    <scope>NUCLEOTIDE SEQUENCE [LARGE SCALE GENOMIC DNA]</scope>
    <source>
        <strain evidence="1">Wikel colony</strain>
    </source>
</reference>
<dbReference type="VEuPathDB" id="VectorBase:ISCW008649"/>
<organism>
    <name type="scientific">Ixodes scapularis</name>
    <name type="common">Black-legged tick</name>
    <name type="synonym">Deer tick</name>
    <dbReference type="NCBI Taxonomy" id="6945"/>
    <lineage>
        <taxon>Eukaryota</taxon>
        <taxon>Metazoa</taxon>
        <taxon>Ecdysozoa</taxon>
        <taxon>Arthropoda</taxon>
        <taxon>Chelicerata</taxon>
        <taxon>Arachnida</taxon>
        <taxon>Acari</taxon>
        <taxon>Parasitiformes</taxon>
        <taxon>Ixodida</taxon>
        <taxon>Ixodoidea</taxon>
        <taxon>Ixodidae</taxon>
        <taxon>Ixodinae</taxon>
        <taxon>Ixodes</taxon>
    </lineage>
</organism>